<gene>
    <name evidence="2" type="ORF">LCGC14_2218950</name>
</gene>
<sequence>MAAIPELGGISAAKSDNKYVLATTIIFIILALLAIEGLTTRFIES</sequence>
<evidence type="ECO:0000313" key="2">
    <source>
        <dbReference type="EMBL" id="KKL59078.1"/>
    </source>
</evidence>
<dbReference type="AlphaFoldDB" id="A0A0F9DBJ3"/>
<keyword evidence="1" id="KW-1133">Transmembrane helix</keyword>
<name>A0A0F9DBJ3_9ZZZZ</name>
<reference evidence="2" key="1">
    <citation type="journal article" date="2015" name="Nature">
        <title>Complex archaea that bridge the gap between prokaryotes and eukaryotes.</title>
        <authorList>
            <person name="Spang A."/>
            <person name="Saw J.H."/>
            <person name="Jorgensen S.L."/>
            <person name="Zaremba-Niedzwiedzka K."/>
            <person name="Martijn J."/>
            <person name="Lind A.E."/>
            <person name="van Eijk R."/>
            <person name="Schleper C."/>
            <person name="Guy L."/>
            <person name="Ettema T.J."/>
        </authorList>
    </citation>
    <scope>NUCLEOTIDE SEQUENCE</scope>
</reference>
<evidence type="ECO:0000256" key="1">
    <source>
        <dbReference type="SAM" id="Phobius"/>
    </source>
</evidence>
<protein>
    <submittedName>
        <fullName evidence="2">Uncharacterized protein</fullName>
    </submittedName>
</protein>
<proteinExistence type="predicted"/>
<keyword evidence="1" id="KW-0812">Transmembrane</keyword>
<organism evidence="2">
    <name type="scientific">marine sediment metagenome</name>
    <dbReference type="NCBI Taxonomy" id="412755"/>
    <lineage>
        <taxon>unclassified sequences</taxon>
        <taxon>metagenomes</taxon>
        <taxon>ecological metagenomes</taxon>
    </lineage>
</organism>
<dbReference type="EMBL" id="LAZR01029606">
    <property type="protein sequence ID" value="KKL59078.1"/>
    <property type="molecule type" value="Genomic_DNA"/>
</dbReference>
<keyword evidence="1" id="KW-0472">Membrane</keyword>
<feature type="transmembrane region" description="Helical" evidence="1">
    <location>
        <begin position="20"/>
        <end position="39"/>
    </location>
</feature>
<accession>A0A0F9DBJ3</accession>
<comment type="caution">
    <text evidence="2">The sequence shown here is derived from an EMBL/GenBank/DDBJ whole genome shotgun (WGS) entry which is preliminary data.</text>
</comment>